<dbReference type="Proteomes" id="UP000271590">
    <property type="component" value="Unassembled WGS sequence"/>
</dbReference>
<protein>
    <recommendedName>
        <fullName evidence="1">Probable zinc-binding domain-containing protein</fullName>
    </recommendedName>
</protein>
<evidence type="ECO:0000313" key="3">
    <source>
        <dbReference type="Proteomes" id="UP000271590"/>
    </source>
</evidence>
<gene>
    <name evidence="2" type="ORF">EH244_20360</name>
</gene>
<proteinExistence type="predicted"/>
<organism evidence="2 3">
    <name type="scientific">Variovorax beijingensis</name>
    <dbReference type="NCBI Taxonomy" id="2496117"/>
    <lineage>
        <taxon>Bacteria</taxon>
        <taxon>Pseudomonadati</taxon>
        <taxon>Pseudomonadota</taxon>
        <taxon>Betaproteobacteria</taxon>
        <taxon>Burkholderiales</taxon>
        <taxon>Comamonadaceae</taxon>
        <taxon>Variovorax</taxon>
    </lineage>
</organism>
<dbReference type="RefSeq" id="WP_124960169.1">
    <property type="nucleotide sequence ID" value="NZ_RQXU01000012.1"/>
</dbReference>
<dbReference type="AlphaFoldDB" id="A0A3P3EJJ2"/>
<evidence type="ECO:0000313" key="2">
    <source>
        <dbReference type="EMBL" id="RRH86553.1"/>
    </source>
</evidence>
<comment type="caution">
    <text evidence="2">The sequence shown here is derived from an EMBL/GenBank/DDBJ whole genome shotgun (WGS) entry which is preliminary data.</text>
</comment>
<feature type="domain" description="Probable zinc-binding" evidence="1">
    <location>
        <begin position="64"/>
        <end position="110"/>
    </location>
</feature>
<accession>A0A3P3EJJ2</accession>
<dbReference type="InterPro" id="IPR025306">
    <property type="entry name" value="Zn-bnd_dom_prob"/>
</dbReference>
<name>A0A3P3EJJ2_9BURK</name>
<reference evidence="2 3" key="1">
    <citation type="submission" date="2018-11" db="EMBL/GenBank/DDBJ databases">
        <title>The genome of Variovorax sp T529.</title>
        <authorList>
            <person name="Gao J."/>
        </authorList>
    </citation>
    <scope>NUCLEOTIDE SEQUENCE [LARGE SCALE GENOMIC DNA]</scope>
    <source>
        <strain evidence="2 3">T529</strain>
    </source>
</reference>
<dbReference type="Pfam" id="PF13451">
    <property type="entry name" value="zf_Tbcl"/>
    <property type="match status" value="1"/>
</dbReference>
<dbReference type="EMBL" id="RQXU01000012">
    <property type="protein sequence ID" value="RRH86553.1"/>
    <property type="molecule type" value="Genomic_DNA"/>
</dbReference>
<evidence type="ECO:0000259" key="1">
    <source>
        <dbReference type="Pfam" id="PF13451"/>
    </source>
</evidence>
<sequence>MKSNKQRRAEIKAHRLERAARRLAEQRLPAEVRPVAGAGLVVADTALLAAHNNTYGLLPTFYVDKAFTCRDCGADEVWTAKQQKCWYEVALGNINSTAVRCRACRLARRALLRSGASVVAAQQGGSA</sequence>